<dbReference type="PANTHER" id="PTHR19328">
    <property type="entry name" value="HEDGEHOG-INTERACTING PROTEIN"/>
    <property type="match status" value="1"/>
</dbReference>
<dbReference type="Pfam" id="PF07995">
    <property type="entry name" value="GSDH"/>
    <property type="match status" value="1"/>
</dbReference>
<name>A0A344TEY8_9BACT</name>
<evidence type="ECO:0000259" key="2">
    <source>
        <dbReference type="SMART" id="SM00089"/>
    </source>
</evidence>
<keyword evidence="1" id="KW-0732">Signal</keyword>
<dbReference type="Gene3D" id="2.60.40.10">
    <property type="entry name" value="Immunoglobulins"/>
    <property type="match status" value="1"/>
</dbReference>
<feature type="signal peptide" evidence="1">
    <location>
        <begin position="1"/>
        <end position="18"/>
    </location>
</feature>
<dbReference type="OrthoDB" id="9770043at2"/>
<reference evidence="3 4" key="1">
    <citation type="submission" date="2018-07" db="EMBL/GenBank/DDBJ databases">
        <title>Genome sequencing of Runella.</title>
        <authorList>
            <person name="Baek M.-G."/>
            <person name="Yi H."/>
        </authorList>
    </citation>
    <scope>NUCLEOTIDE SEQUENCE [LARGE SCALE GENOMIC DNA]</scope>
    <source>
        <strain evidence="3 4">HYN0085</strain>
    </source>
</reference>
<dbReference type="EMBL" id="CP030850">
    <property type="protein sequence ID" value="AXE17209.1"/>
    <property type="molecule type" value="Genomic_DNA"/>
</dbReference>
<dbReference type="RefSeq" id="WP_114065995.1">
    <property type="nucleotide sequence ID" value="NZ_CP030850.1"/>
</dbReference>
<gene>
    <name evidence="3" type="ORF">DR864_05400</name>
</gene>
<evidence type="ECO:0000256" key="1">
    <source>
        <dbReference type="SAM" id="SignalP"/>
    </source>
</evidence>
<sequence length="930" mass="99728">MRIALLLCFFAFITSVHGQPAGFQSQLKVKGANGDLVGMVGVVFDQVGQMYTWEKNGKVWAIRFDANGNTQKYLLLDINYEVLSNNDLGLVSVVLHPDFLTNGYIYLMYAVNRTYLLTGINGNDGSDQTGSIVRVTRYKANVNAAPSFTALVNNSRLVLLGTTPSDGIPIIWNNHGGGCMVFGEDGTLMISTGDGAYAGVYDRGNEGNFQQAIDAGVITQALNIGAYRSQVDNSHNGKILRIDPETGNGVPSNPLYDPSTPRAAISRMWAKGLRNPFRMTLVPNTGSHNPEDGDPGVLVVGDVGNFSREEINTVTAPNQNFGWPRYEGLERENTPWNSPLYAPTTHRKPILEYRSLATDANVYLNQMTKIQIGSAQFPYSGPTFSGASTMGGVFYTGTKYPAAYQNALFMADFDGKWIRVLKLNANHDPVSISHFMTASQKVVHLAYNEVDESIYYITGVSESTNPCDEVRKLHYSLSNLPPVAKIETDVNSGLAPLPVAFTALKSYDPEGTSLTYEWRINDAPPFSTGLAPHYLFNPPTNGRQKYKVKLTVRDTNGTGLSSSDSTYIYINSTPPVINSSSLDTISGVSASVDYPLSLSAVVSDGQSPADSLKLSWTVALVHNGHEHRNPVLVGNSINTVLDGTPCEVGDATYFYRVYLTVTDPDGLSTNFYKNIPVNCPGMPQSISFTTIPNQSITLNTSANVSLSATASSGLTPIHFFSSSGPAYVIGNILTLTGAPGQVTVRAVQHGDANYRPAIPVEQTFDVNRSITPYAVQFTGIGTKAASSPPFMLSASSSPTNETIEYLLISGPATLSGNTMTLTGQGGTVRIRAFFKGSYAKNGAFTDQTFEVVCPTQYTLNSPIANGQSVSLEASESITAVNTIASGATVAYQAGNSVSLNAGFKAEQGSTFQVQIAGCTPIAPSATNSQK</sequence>
<organism evidence="3 4">
    <name type="scientific">Runella rosea</name>
    <dbReference type="NCBI Taxonomy" id="2259595"/>
    <lineage>
        <taxon>Bacteria</taxon>
        <taxon>Pseudomonadati</taxon>
        <taxon>Bacteroidota</taxon>
        <taxon>Cytophagia</taxon>
        <taxon>Cytophagales</taxon>
        <taxon>Spirosomataceae</taxon>
        <taxon>Runella</taxon>
    </lineage>
</organism>
<dbReference type="InterPro" id="IPR022409">
    <property type="entry name" value="PKD/Chitinase_dom"/>
</dbReference>
<dbReference type="SUPFAM" id="SSF50952">
    <property type="entry name" value="Soluble quinoprotein glucose dehydrogenase"/>
    <property type="match status" value="1"/>
</dbReference>
<dbReference type="NCBIfam" id="NF045639">
    <property type="entry name" value="GCX_COOH"/>
    <property type="match status" value="1"/>
</dbReference>
<dbReference type="InterPro" id="IPR012938">
    <property type="entry name" value="Glc/Sorbosone_DH"/>
</dbReference>
<dbReference type="InterPro" id="IPR000601">
    <property type="entry name" value="PKD_dom"/>
</dbReference>
<feature type="domain" description="PKD/Chitinase" evidence="2">
    <location>
        <begin position="483"/>
        <end position="573"/>
    </location>
</feature>
<dbReference type="InterPro" id="IPR055015">
    <property type="entry name" value="GCX_COOH"/>
</dbReference>
<dbReference type="InterPro" id="IPR011041">
    <property type="entry name" value="Quinoprot_gluc/sorb_DH_b-prop"/>
</dbReference>
<proteinExistence type="predicted"/>
<accession>A0A344TEY8</accession>
<dbReference type="Pfam" id="PF18911">
    <property type="entry name" value="PKD_4"/>
    <property type="match status" value="1"/>
</dbReference>
<dbReference type="Gene3D" id="2.120.10.30">
    <property type="entry name" value="TolB, C-terminal domain"/>
    <property type="match status" value="1"/>
</dbReference>
<protein>
    <recommendedName>
        <fullName evidence="2">PKD/Chitinase domain-containing protein</fullName>
    </recommendedName>
</protein>
<keyword evidence="4" id="KW-1185">Reference proteome</keyword>
<dbReference type="SMART" id="SM00089">
    <property type="entry name" value="PKD"/>
    <property type="match status" value="1"/>
</dbReference>
<evidence type="ECO:0000313" key="4">
    <source>
        <dbReference type="Proteomes" id="UP000251993"/>
    </source>
</evidence>
<dbReference type="SUPFAM" id="SSF49299">
    <property type="entry name" value="PKD domain"/>
    <property type="match status" value="1"/>
</dbReference>
<evidence type="ECO:0000313" key="3">
    <source>
        <dbReference type="EMBL" id="AXE17209.1"/>
    </source>
</evidence>
<dbReference type="AlphaFoldDB" id="A0A344TEY8"/>
<dbReference type="InterPro" id="IPR013783">
    <property type="entry name" value="Ig-like_fold"/>
</dbReference>
<feature type="chain" id="PRO_5016575666" description="PKD/Chitinase domain-containing protein" evidence="1">
    <location>
        <begin position="19"/>
        <end position="930"/>
    </location>
</feature>
<dbReference type="InterPro" id="IPR035986">
    <property type="entry name" value="PKD_dom_sf"/>
</dbReference>
<dbReference type="PANTHER" id="PTHR19328:SF13">
    <property type="entry name" value="HIPL1 PROTEIN"/>
    <property type="match status" value="1"/>
</dbReference>
<dbReference type="InterPro" id="IPR011042">
    <property type="entry name" value="6-blade_b-propeller_TolB-like"/>
</dbReference>
<dbReference type="Proteomes" id="UP000251993">
    <property type="component" value="Chromosome"/>
</dbReference>
<dbReference type="KEGG" id="run:DR864_05400"/>